<evidence type="ECO:0000313" key="2">
    <source>
        <dbReference type="EMBL" id="GBM27321.1"/>
    </source>
</evidence>
<reference evidence="2 3" key="1">
    <citation type="journal article" date="2019" name="Sci. Rep.">
        <title>Orb-weaving spider Araneus ventricosus genome elucidates the spidroin gene catalogue.</title>
        <authorList>
            <person name="Kono N."/>
            <person name="Nakamura H."/>
            <person name="Ohtoshi R."/>
            <person name="Moran D.A.P."/>
            <person name="Shinohara A."/>
            <person name="Yoshida Y."/>
            <person name="Fujiwara M."/>
            <person name="Mori M."/>
            <person name="Tomita M."/>
            <person name="Arakawa K."/>
        </authorList>
    </citation>
    <scope>NUCLEOTIDE SEQUENCE [LARGE SCALE GENOMIC DNA]</scope>
</reference>
<keyword evidence="3" id="KW-1185">Reference proteome</keyword>
<feature type="non-terminal residue" evidence="2">
    <location>
        <position position="1"/>
    </location>
</feature>
<dbReference type="AlphaFoldDB" id="A0A4Y2EEL5"/>
<gene>
    <name evidence="2" type="ORF">AVEN_144876_1</name>
</gene>
<sequence>DSIEGYRFETRFHRGIQIRNPIPSRDPDSKPDSIEGSRFETRFHRRTTV</sequence>
<name>A0A4Y2EEL5_ARAVE</name>
<feature type="compositionally biased region" description="Basic and acidic residues" evidence="1">
    <location>
        <begin position="25"/>
        <end position="42"/>
    </location>
</feature>
<feature type="region of interest" description="Disordered" evidence="1">
    <location>
        <begin position="19"/>
        <end position="49"/>
    </location>
</feature>
<accession>A0A4Y2EEL5</accession>
<dbReference type="EMBL" id="BGPR01000582">
    <property type="protein sequence ID" value="GBM27321.1"/>
    <property type="molecule type" value="Genomic_DNA"/>
</dbReference>
<organism evidence="2 3">
    <name type="scientific">Araneus ventricosus</name>
    <name type="common">Orbweaver spider</name>
    <name type="synonym">Epeira ventricosa</name>
    <dbReference type="NCBI Taxonomy" id="182803"/>
    <lineage>
        <taxon>Eukaryota</taxon>
        <taxon>Metazoa</taxon>
        <taxon>Ecdysozoa</taxon>
        <taxon>Arthropoda</taxon>
        <taxon>Chelicerata</taxon>
        <taxon>Arachnida</taxon>
        <taxon>Araneae</taxon>
        <taxon>Araneomorphae</taxon>
        <taxon>Entelegynae</taxon>
        <taxon>Araneoidea</taxon>
        <taxon>Araneidae</taxon>
        <taxon>Araneus</taxon>
    </lineage>
</organism>
<proteinExistence type="predicted"/>
<evidence type="ECO:0000256" key="1">
    <source>
        <dbReference type="SAM" id="MobiDB-lite"/>
    </source>
</evidence>
<protein>
    <submittedName>
        <fullName evidence="2">Uncharacterized protein</fullName>
    </submittedName>
</protein>
<dbReference type="Proteomes" id="UP000499080">
    <property type="component" value="Unassembled WGS sequence"/>
</dbReference>
<evidence type="ECO:0000313" key="3">
    <source>
        <dbReference type="Proteomes" id="UP000499080"/>
    </source>
</evidence>
<comment type="caution">
    <text evidence="2">The sequence shown here is derived from an EMBL/GenBank/DDBJ whole genome shotgun (WGS) entry which is preliminary data.</text>
</comment>